<evidence type="ECO:0000259" key="1">
    <source>
        <dbReference type="SMART" id="SM00477"/>
    </source>
</evidence>
<dbReference type="InterPro" id="IPR044929">
    <property type="entry name" value="DNA/RNA_non-sp_Endonuclease_sf"/>
</dbReference>
<dbReference type="GO" id="GO:0046872">
    <property type="term" value="F:metal ion binding"/>
    <property type="evidence" value="ECO:0007669"/>
    <property type="project" value="InterPro"/>
</dbReference>
<dbReference type="EC" id="3.1.30.-" evidence="3"/>
<comment type="caution">
    <text evidence="3">The sequence shown here is derived from an EMBL/GenBank/DDBJ whole genome shotgun (WGS) entry which is preliminary data.</text>
</comment>
<dbReference type="EMBL" id="SNRY01001664">
    <property type="protein sequence ID" value="KAA6329339.1"/>
    <property type="molecule type" value="Genomic_DNA"/>
</dbReference>
<feature type="domain" description="ENPP1-3/EXOG-like endonuclease/phosphodiesterase" evidence="1">
    <location>
        <begin position="81"/>
        <end position="273"/>
    </location>
</feature>
<reference evidence="3" key="1">
    <citation type="submission" date="2019-03" db="EMBL/GenBank/DDBJ databases">
        <title>Single cell metagenomics reveals metabolic interactions within the superorganism composed of flagellate Streblomastix strix and complex community of Bacteroidetes bacteria on its surface.</title>
        <authorList>
            <person name="Treitli S.C."/>
            <person name="Kolisko M."/>
            <person name="Husnik F."/>
            <person name="Keeling P."/>
            <person name="Hampl V."/>
        </authorList>
    </citation>
    <scope>NUCLEOTIDE SEQUENCE</scope>
    <source>
        <strain evidence="3">STM</strain>
    </source>
</reference>
<accession>A0A5J4R6L5</accession>
<name>A0A5J4R6L5_9ZZZZ</name>
<dbReference type="InterPro" id="IPR040255">
    <property type="entry name" value="Non-specific_endonuclease"/>
</dbReference>
<dbReference type="AlphaFoldDB" id="A0A5J4R6L5"/>
<dbReference type="InterPro" id="IPR020821">
    <property type="entry name" value="ENPP1-3/EXOG-like_nuc-like"/>
</dbReference>
<protein>
    <submittedName>
        <fullName evidence="3">Nuclease</fullName>
        <ecNumber evidence="3">3.1.30.-</ecNumber>
    </submittedName>
</protein>
<dbReference type="InterPro" id="IPR001604">
    <property type="entry name" value="Endo_G_ENPP1-like_dom"/>
</dbReference>
<dbReference type="SUPFAM" id="SSF54060">
    <property type="entry name" value="His-Me finger endonucleases"/>
    <property type="match status" value="1"/>
</dbReference>
<dbReference type="PANTHER" id="PTHR13966:SF5">
    <property type="entry name" value="ENDONUCLEASE G, MITOCHONDRIAL"/>
    <property type="match status" value="1"/>
</dbReference>
<gene>
    <name evidence="3" type="ORF">EZS27_021846</name>
</gene>
<feature type="domain" description="DNA/RNA non-specific endonuclease/pyrophosphatase/phosphodiesterase" evidence="2">
    <location>
        <begin position="80"/>
        <end position="273"/>
    </location>
</feature>
<dbReference type="SMART" id="SM00477">
    <property type="entry name" value="NUC"/>
    <property type="match status" value="1"/>
</dbReference>
<dbReference type="GO" id="GO:0004519">
    <property type="term" value="F:endonuclease activity"/>
    <property type="evidence" value="ECO:0007669"/>
    <property type="project" value="TreeGrafter"/>
</dbReference>
<dbReference type="GO" id="GO:0003676">
    <property type="term" value="F:nucleic acid binding"/>
    <property type="evidence" value="ECO:0007669"/>
    <property type="project" value="InterPro"/>
</dbReference>
<proteinExistence type="predicted"/>
<dbReference type="CDD" id="cd00091">
    <property type="entry name" value="NUC"/>
    <property type="match status" value="1"/>
</dbReference>
<dbReference type="SMART" id="SM00892">
    <property type="entry name" value="Endonuclease_NS"/>
    <property type="match status" value="1"/>
</dbReference>
<dbReference type="InterPro" id="IPR044925">
    <property type="entry name" value="His-Me_finger_sf"/>
</dbReference>
<dbReference type="Gene3D" id="3.40.570.10">
    <property type="entry name" value="Extracellular Endonuclease, subunit A"/>
    <property type="match status" value="1"/>
</dbReference>
<dbReference type="Pfam" id="PF01223">
    <property type="entry name" value="Endonuclease_NS"/>
    <property type="match status" value="1"/>
</dbReference>
<dbReference type="PANTHER" id="PTHR13966">
    <property type="entry name" value="ENDONUCLEASE RELATED"/>
    <property type="match status" value="1"/>
</dbReference>
<sequence length="289" mass="33409">MVQTKKQQPARKKKRGKKKANSHRLALRCFLFFFLLATILFFAYQCFSVRQPEQNNVVVATYPKLEIPQPLSQRREQIIFHIGYTVSYNKDRRLPNWVAYELTRSEAQGKEKRNNRFTIDPNVEGVSATDNDYLRSGYDKGHLAPAADMKWNATAMRESFYFSNICPQHPELNRRRWKDLEEKIRKWAIADSAIVIVCGPLVEKNAKTIGSHQVTVPQGFFKVILSPYVSPPQAVGFLFKNEASLEPLREYALTIDSIETITSMDFFAPLPDEIEDLVESQFDVSYWGF</sequence>
<evidence type="ECO:0000259" key="2">
    <source>
        <dbReference type="SMART" id="SM00892"/>
    </source>
</evidence>
<keyword evidence="3" id="KW-0378">Hydrolase</keyword>
<organism evidence="3">
    <name type="scientific">termite gut metagenome</name>
    <dbReference type="NCBI Taxonomy" id="433724"/>
    <lineage>
        <taxon>unclassified sequences</taxon>
        <taxon>metagenomes</taxon>
        <taxon>organismal metagenomes</taxon>
    </lineage>
</organism>
<dbReference type="GO" id="GO:0016787">
    <property type="term" value="F:hydrolase activity"/>
    <property type="evidence" value="ECO:0007669"/>
    <property type="project" value="UniProtKB-KW"/>
</dbReference>
<evidence type="ECO:0000313" key="3">
    <source>
        <dbReference type="EMBL" id="KAA6329339.1"/>
    </source>
</evidence>